<protein>
    <submittedName>
        <fullName evidence="3">Aspartate/glutamate racemase family protein</fullName>
    </submittedName>
</protein>
<gene>
    <name evidence="3" type="ORF">ACFPP6_09705</name>
</gene>
<evidence type="ECO:0000313" key="3">
    <source>
        <dbReference type="EMBL" id="MFC5144943.1"/>
    </source>
</evidence>
<dbReference type="Proteomes" id="UP001596222">
    <property type="component" value="Unassembled WGS sequence"/>
</dbReference>
<comment type="caution">
    <text evidence="3">The sequence shown here is derived from an EMBL/GenBank/DDBJ whole genome shotgun (WGS) entry which is preliminary data.</text>
</comment>
<dbReference type="InterPro" id="IPR015942">
    <property type="entry name" value="Asp/Glu/hydantoin_racemase"/>
</dbReference>
<dbReference type="InterPro" id="IPR001920">
    <property type="entry name" value="Asp/Glu_race"/>
</dbReference>
<sequence length="241" mass="25891">MKTIGLIGGMSWESTAEYYRILNERTRERLGGLHSARCVLHSVDFAEIEQLQVQGRWAEAGEVLARAARSLEAAGAELLLICTNTMHKVADSVEAATSVPLLHLADATAAAVRAAGLRRVGLLGTAFTMEQDFYRGRLAAGGLDVCVPDSAGRELVHRVIYEELCVGVVRDESRAAYRQVVEKLVAEGAEGVILGCTEIELLIGPEDSPVPLFPTARLHAEAAVDAALAGTDSVWWRSPVT</sequence>
<evidence type="ECO:0000256" key="1">
    <source>
        <dbReference type="ARBA" id="ARBA00007847"/>
    </source>
</evidence>
<keyword evidence="2" id="KW-0413">Isomerase</keyword>
<organism evidence="3 4">
    <name type="scientific">Streptomyces aureoversilis</name>
    <dbReference type="NCBI Taxonomy" id="67277"/>
    <lineage>
        <taxon>Bacteria</taxon>
        <taxon>Bacillati</taxon>
        <taxon>Actinomycetota</taxon>
        <taxon>Actinomycetes</taxon>
        <taxon>Kitasatosporales</taxon>
        <taxon>Streptomycetaceae</taxon>
        <taxon>Streptomyces</taxon>
    </lineage>
</organism>
<keyword evidence="4" id="KW-1185">Reference proteome</keyword>
<dbReference type="NCBIfam" id="TIGR00035">
    <property type="entry name" value="asp_race"/>
    <property type="match status" value="1"/>
</dbReference>
<evidence type="ECO:0000313" key="4">
    <source>
        <dbReference type="Proteomes" id="UP001596222"/>
    </source>
</evidence>
<dbReference type="PANTHER" id="PTHR21198">
    <property type="entry name" value="GLUTAMATE RACEMASE"/>
    <property type="match status" value="1"/>
</dbReference>
<comment type="similarity">
    <text evidence="1">Belongs to the aspartate/glutamate racemases family.</text>
</comment>
<evidence type="ECO:0000256" key="2">
    <source>
        <dbReference type="ARBA" id="ARBA00023235"/>
    </source>
</evidence>
<dbReference type="EMBL" id="JBHSKJ010000004">
    <property type="protein sequence ID" value="MFC5144943.1"/>
    <property type="molecule type" value="Genomic_DNA"/>
</dbReference>
<dbReference type="InterPro" id="IPR004380">
    <property type="entry name" value="Asp_race"/>
</dbReference>
<dbReference type="RefSeq" id="WP_382039248.1">
    <property type="nucleotide sequence ID" value="NZ_JBHSKJ010000004.1"/>
</dbReference>
<dbReference type="PANTHER" id="PTHR21198:SF7">
    <property type="entry name" value="ASPARTATE-GLUTAMATE RACEMASE FAMILY"/>
    <property type="match status" value="1"/>
</dbReference>
<accession>A0ABV9ZXG4</accession>
<dbReference type="SUPFAM" id="SSF53681">
    <property type="entry name" value="Aspartate/glutamate racemase"/>
    <property type="match status" value="2"/>
</dbReference>
<dbReference type="Gene3D" id="3.40.50.1860">
    <property type="match status" value="2"/>
</dbReference>
<dbReference type="Pfam" id="PF01177">
    <property type="entry name" value="Asp_Glu_race"/>
    <property type="match status" value="1"/>
</dbReference>
<proteinExistence type="inferred from homology"/>
<name>A0ABV9ZXG4_9ACTN</name>
<reference evidence="4" key="1">
    <citation type="journal article" date="2019" name="Int. J. Syst. Evol. Microbiol.">
        <title>The Global Catalogue of Microorganisms (GCM) 10K type strain sequencing project: providing services to taxonomists for standard genome sequencing and annotation.</title>
        <authorList>
            <consortium name="The Broad Institute Genomics Platform"/>
            <consortium name="The Broad Institute Genome Sequencing Center for Infectious Disease"/>
            <person name="Wu L."/>
            <person name="Ma J."/>
        </authorList>
    </citation>
    <scope>NUCLEOTIDE SEQUENCE [LARGE SCALE GENOMIC DNA]</scope>
    <source>
        <strain evidence="4">CGMCC 4.1641</strain>
    </source>
</reference>